<reference evidence="3 4" key="1">
    <citation type="submission" date="2016-01" db="EMBL/GenBank/DDBJ databases">
        <title>Whole genome sequencing of Myroides marinus L41.</title>
        <authorList>
            <person name="Hong K.W."/>
        </authorList>
    </citation>
    <scope>NUCLEOTIDE SEQUENCE [LARGE SCALE GENOMIC DNA]</scope>
    <source>
        <strain evidence="3 4">L41</strain>
    </source>
</reference>
<dbReference type="InterPro" id="IPR046526">
    <property type="entry name" value="DUF6591"/>
</dbReference>
<evidence type="ECO:0000313" key="4">
    <source>
        <dbReference type="Proteomes" id="UP000076630"/>
    </source>
</evidence>
<sequence>MKKITFMVLGMAAMIAVSCGEKKEAPKEGEAATTEAPAEAPAKEEASAATGYDAVLDKYEKIADEHIALMKKVQAGDTAAVADATKVSEELMKIAEELQKTDPTTITKEQTARFQAIAEKYQKALMS</sequence>
<comment type="caution">
    <text evidence="3">The sequence shown here is derived from an EMBL/GenBank/DDBJ whole genome shotgun (WGS) entry which is preliminary data.</text>
</comment>
<dbReference type="PROSITE" id="PS51257">
    <property type="entry name" value="PROKAR_LIPOPROTEIN"/>
    <property type="match status" value="1"/>
</dbReference>
<dbReference type="AlphaFoldDB" id="A0A164A4L8"/>
<proteinExistence type="predicted"/>
<dbReference type="EMBL" id="LQNU01000041">
    <property type="protein sequence ID" value="KZE82970.1"/>
    <property type="molecule type" value="Genomic_DNA"/>
</dbReference>
<keyword evidence="4" id="KW-1185">Reference proteome</keyword>
<gene>
    <name evidence="3" type="ORF">AV926_05335</name>
</gene>
<feature type="region of interest" description="Disordered" evidence="1">
    <location>
        <begin position="22"/>
        <end position="47"/>
    </location>
</feature>
<accession>A0A164A4L8</accession>
<feature type="compositionally biased region" description="Low complexity" evidence="1">
    <location>
        <begin position="31"/>
        <end position="40"/>
    </location>
</feature>
<dbReference type="RefSeq" id="WP_038985122.1">
    <property type="nucleotide sequence ID" value="NZ_JWJO01000009.1"/>
</dbReference>
<protein>
    <recommendedName>
        <fullName evidence="2">DUF6591 domain-containing protein</fullName>
    </recommendedName>
</protein>
<dbReference type="Proteomes" id="UP000076630">
    <property type="component" value="Unassembled WGS sequence"/>
</dbReference>
<name>A0A164A4L8_9FLAO</name>
<evidence type="ECO:0000313" key="3">
    <source>
        <dbReference type="EMBL" id="KZE82970.1"/>
    </source>
</evidence>
<dbReference type="Pfam" id="PF20234">
    <property type="entry name" value="DUF6591"/>
    <property type="match status" value="1"/>
</dbReference>
<feature type="domain" description="DUF6591" evidence="2">
    <location>
        <begin position="27"/>
        <end position="126"/>
    </location>
</feature>
<evidence type="ECO:0000259" key="2">
    <source>
        <dbReference type="Pfam" id="PF20234"/>
    </source>
</evidence>
<evidence type="ECO:0000256" key="1">
    <source>
        <dbReference type="SAM" id="MobiDB-lite"/>
    </source>
</evidence>
<dbReference type="OrthoDB" id="1454126at2"/>
<organism evidence="3 4">
    <name type="scientific">Myroides marinus</name>
    <dbReference type="NCBI Taxonomy" id="703342"/>
    <lineage>
        <taxon>Bacteria</taxon>
        <taxon>Pseudomonadati</taxon>
        <taxon>Bacteroidota</taxon>
        <taxon>Flavobacteriia</taxon>
        <taxon>Flavobacteriales</taxon>
        <taxon>Flavobacteriaceae</taxon>
        <taxon>Myroides</taxon>
    </lineage>
</organism>